<keyword evidence="2" id="KW-1185">Reference proteome</keyword>
<dbReference type="EMBL" id="MT771343">
    <property type="protein sequence ID" value="QOC56075.1"/>
    <property type="molecule type" value="Genomic_DNA"/>
</dbReference>
<sequence>MTDSSFPPVLDRTIVDTTDEYPLVYSAVFQALDSDRPELRVARVHLDGSADTVIVRPSKIYLTAFTLHRFVGDPASGHTEELVVNTIDKDGRLGFAVLGLTETAFVIPSWPITMGQVPDEQGGGVWAMIACPTDTALMFLDGDNL</sequence>
<reference evidence="1 2" key="1">
    <citation type="submission" date="2020-07" db="EMBL/GenBank/DDBJ databases">
        <authorList>
            <person name="Bortz R.L."/>
            <person name="Bai C."/>
            <person name="Brody A."/>
            <person name="Douse D."/>
            <person name="Feder N.M."/>
            <person name="Fischer E."/>
            <person name="Kim I."/>
            <person name="Kornbau S."/>
            <person name="Malek C.E."/>
            <person name="Menendez J.A."/>
            <person name="Moore R.J."/>
            <person name="Pinkovsky V.I."/>
            <person name="Raghavan D."/>
            <person name="Reznik A.S."/>
            <person name="Sciarra A.R."/>
            <person name="Starinsky S.F."/>
            <person name="Vaughan O."/>
            <person name="Walker S.E."/>
            <person name="Wiemann J."/>
            <person name="Butela K.A."/>
            <person name="Garlena R.A."/>
            <person name="Russell D.A."/>
            <person name="Pope W.H."/>
            <person name="Jacobs-Sera D."/>
            <person name="Hatfull G.F."/>
        </authorList>
    </citation>
    <scope>NUCLEOTIDE SEQUENCE [LARGE SCALE GENOMIC DNA]</scope>
</reference>
<evidence type="ECO:0000313" key="2">
    <source>
        <dbReference type="Proteomes" id="UP000516645"/>
    </source>
</evidence>
<dbReference type="RefSeq" id="YP_010110117.1">
    <property type="nucleotide sequence ID" value="NC_055867.1"/>
</dbReference>
<gene>
    <name evidence="1" type="primary">77</name>
    <name evidence="1" type="ORF">SEA_CLOWN_77</name>
</gene>
<name>A0A7L7SU89_9CAUD</name>
<accession>A0A7L7SU89</accession>
<dbReference type="GeneID" id="65128407"/>
<dbReference type="KEGG" id="vg:65128407"/>
<proteinExistence type="predicted"/>
<evidence type="ECO:0000313" key="1">
    <source>
        <dbReference type="EMBL" id="QOC56075.1"/>
    </source>
</evidence>
<organism evidence="1 2">
    <name type="scientific">Gordonia phage Clown</name>
    <dbReference type="NCBI Taxonomy" id="2759393"/>
    <lineage>
        <taxon>Viruses</taxon>
        <taxon>Duplodnaviria</taxon>
        <taxon>Heunggongvirae</taxon>
        <taxon>Uroviricota</taxon>
        <taxon>Caudoviricetes</taxon>
        <taxon>Stackebrandtviridae</taxon>
        <taxon>Frickvirinae</taxon>
        <taxon>Clownvirus</taxon>
        <taxon>Clownvirus clown</taxon>
    </lineage>
</organism>
<protein>
    <submittedName>
        <fullName evidence="1">Uncharacterized protein</fullName>
    </submittedName>
</protein>
<dbReference type="Proteomes" id="UP000516645">
    <property type="component" value="Segment"/>
</dbReference>